<name>V9R7A9_9RICK</name>
<sequence>MLVSKEDLKSLQVSNAQLCKEVKTLKHILLGRCHVIGATRPDHSLQVKISNVHLGERPFSTVGAGGQGFNVLSREQIMGMCPVSEHEIPDILPFSSGRSLWIVKSKLSRDMLNNNPRLKDLVGFNPLSPEVKISLYCLVDPEYCNDFFRIVVDNSRCFGYVAIPNFLHIVDLVYVRVRGFLQDKKFSELFALKDVAGLLGDFFVKDDGHSTADTTRWTMVRSVSRYGGSGIPFASDLSVFGAEGGVSASEELPLIAEGGVSRSRGEDNKQKVGAVLDELKSLACCLERKIARDQFLS</sequence>
<evidence type="ECO:0000313" key="1">
    <source>
        <dbReference type="EMBL" id="AHC39702.1"/>
    </source>
</evidence>
<protein>
    <submittedName>
        <fullName evidence="1">Uncharacterized protein</fullName>
    </submittedName>
</protein>
<dbReference type="HOGENOM" id="CLU_936068_0_0_5"/>
<dbReference type="KEGG" id="emr:EMUR_01870"/>
<dbReference type="InterPro" id="IPR021387">
    <property type="entry name" value="DUF3023"/>
</dbReference>
<dbReference type="AlphaFoldDB" id="V9R7A9"/>
<reference evidence="1 2" key="1">
    <citation type="journal article" date="2014" name="Genome Announc.">
        <title>Complete Genome Sequence of Ehrlichia muris Strain AS145T, a Model Monocytotropic Ehrlichia Strain.</title>
        <authorList>
            <person name="Thirumalapura N.R."/>
            <person name="Qin X."/>
            <person name="Kuriakose J.A."/>
            <person name="Walker D.H."/>
        </authorList>
    </citation>
    <scope>NUCLEOTIDE SEQUENCE [LARGE SCALE GENOMIC DNA]</scope>
    <source>
        <strain evidence="2">AS154</strain>
    </source>
</reference>
<dbReference type="PATRIC" id="fig|1423892.3.peg.381"/>
<proteinExistence type="predicted"/>
<dbReference type="OrthoDB" id="7163362at2"/>
<evidence type="ECO:0000313" key="2">
    <source>
        <dbReference type="Proteomes" id="UP000018689"/>
    </source>
</evidence>
<dbReference type="RefSeq" id="WP_024071994.1">
    <property type="nucleotide sequence ID" value="NC_023063.1"/>
</dbReference>
<accession>V9R7A9</accession>
<dbReference type="EMBL" id="CP006917">
    <property type="protein sequence ID" value="AHC39702.1"/>
    <property type="molecule type" value="Genomic_DNA"/>
</dbReference>
<dbReference type="Pfam" id="PF11224">
    <property type="entry name" value="DUF3023"/>
    <property type="match status" value="1"/>
</dbReference>
<gene>
    <name evidence="1" type="ORF">EMUR_01870</name>
</gene>
<dbReference type="Proteomes" id="UP000018689">
    <property type="component" value="Chromosome"/>
</dbReference>
<keyword evidence="2" id="KW-1185">Reference proteome</keyword>
<organism evidence="1 2">
    <name type="scientific">Ehrlichia muris AS145</name>
    <dbReference type="NCBI Taxonomy" id="1423892"/>
    <lineage>
        <taxon>Bacteria</taxon>
        <taxon>Pseudomonadati</taxon>
        <taxon>Pseudomonadota</taxon>
        <taxon>Alphaproteobacteria</taxon>
        <taxon>Rickettsiales</taxon>
        <taxon>Anaplasmataceae</taxon>
        <taxon>Ehrlichia</taxon>
    </lineage>
</organism>